<accession>A0A3A2ZI96</accession>
<dbReference type="Proteomes" id="UP000266188">
    <property type="component" value="Unassembled WGS sequence"/>
</dbReference>
<name>A0A3A2ZI96_9EURO</name>
<organism evidence="1 2">
    <name type="scientific">Aspergillus sclerotialis</name>
    <dbReference type="NCBI Taxonomy" id="2070753"/>
    <lineage>
        <taxon>Eukaryota</taxon>
        <taxon>Fungi</taxon>
        <taxon>Dikarya</taxon>
        <taxon>Ascomycota</taxon>
        <taxon>Pezizomycotina</taxon>
        <taxon>Eurotiomycetes</taxon>
        <taxon>Eurotiomycetidae</taxon>
        <taxon>Eurotiales</taxon>
        <taxon>Aspergillaceae</taxon>
        <taxon>Aspergillus</taxon>
        <taxon>Aspergillus subgen. Polypaecilum</taxon>
    </lineage>
</organism>
<reference evidence="2" key="1">
    <citation type="submission" date="2017-02" db="EMBL/GenBank/DDBJ databases">
        <authorList>
            <person name="Tafer H."/>
            <person name="Lopandic K."/>
        </authorList>
    </citation>
    <scope>NUCLEOTIDE SEQUENCE [LARGE SCALE GENOMIC DNA]</scope>
    <source>
        <strain evidence="2">CBS 366.77</strain>
    </source>
</reference>
<evidence type="ECO:0000313" key="1">
    <source>
        <dbReference type="EMBL" id="RJE22878.1"/>
    </source>
</evidence>
<gene>
    <name evidence="1" type="ORF">PHISCL_04774</name>
</gene>
<evidence type="ECO:0000313" key="2">
    <source>
        <dbReference type="Proteomes" id="UP000266188"/>
    </source>
</evidence>
<comment type="caution">
    <text evidence="1">The sequence shown here is derived from an EMBL/GenBank/DDBJ whole genome shotgun (WGS) entry which is preliminary data.</text>
</comment>
<dbReference type="OrthoDB" id="5428890at2759"/>
<proteinExistence type="predicted"/>
<dbReference type="EMBL" id="MVGC01000146">
    <property type="protein sequence ID" value="RJE22878.1"/>
    <property type="molecule type" value="Genomic_DNA"/>
</dbReference>
<dbReference type="AlphaFoldDB" id="A0A3A2ZI96"/>
<sequence>MPERFFSFLKVDHDNFKENEKWKAFTDVFLRIADYGSDQSTTIDDIVSLLFKDGLITEDIGDQELDCIRYMVFSILGWQSMLYRPAAMKSDPEVFTIQDEQDGYRAQAYISLQQDICAGSRETLSEFLMGFGVPLASKNLCLSDNTDEQKASRSNWKSTPKNLMQTY</sequence>
<protein>
    <submittedName>
        <fullName evidence="1">Uncharacterized protein</fullName>
    </submittedName>
</protein>
<keyword evidence="2" id="KW-1185">Reference proteome</keyword>